<evidence type="ECO:0000256" key="1">
    <source>
        <dbReference type="ARBA" id="ARBA00022676"/>
    </source>
</evidence>
<dbReference type="Proteomes" id="UP000327424">
    <property type="component" value="Chromosome"/>
</dbReference>
<evidence type="ECO:0000259" key="3">
    <source>
        <dbReference type="Pfam" id="PF00534"/>
    </source>
</evidence>
<dbReference type="EMBL" id="CP044399">
    <property type="protein sequence ID" value="QFI40133.1"/>
    <property type="molecule type" value="Genomic_DNA"/>
</dbReference>
<dbReference type="RefSeq" id="WP_019440365.1">
    <property type="nucleotide sequence ID" value="NZ_ALOE01000007.1"/>
</dbReference>
<dbReference type="GO" id="GO:0016757">
    <property type="term" value="F:glycosyltransferase activity"/>
    <property type="evidence" value="ECO:0007669"/>
    <property type="project" value="UniProtKB-KW"/>
</dbReference>
<dbReference type="GO" id="GO:1901135">
    <property type="term" value="P:carbohydrate derivative metabolic process"/>
    <property type="evidence" value="ECO:0007669"/>
    <property type="project" value="UniProtKB-ARBA"/>
</dbReference>
<accession>A0A5J6WPN5</accession>
<dbReference type="PANTHER" id="PTHR12526:SF629">
    <property type="entry name" value="TEICHURONIC ACID BIOSYNTHESIS GLYCOSYLTRANSFERASE TUAH-RELATED"/>
    <property type="match status" value="1"/>
</dbReference>
<reference evidence="4 5" key="1">
    <citation type="submission" date="2019-09" db="EMBL/GenBank/DDBJ databases">
        <title>Hybrid Assembly of the complete Genome of the Deep-Sea Bacterium Moritella marina from long Nanopore and Illumina reads.</title>
        <authorList>
            <person name="Magin S."/>
            <person name="Georgoulis A."/>
            <person name="Papadimitriou K."/>
            <person name="Iliakis G."/>
            <person name="Vorgias C.E."/>
        </authorList>
    </citation>
    <scope>NUCLEOTIDE SEQUENCE [LARGE SCALE GENOMIC DNA]</scope>
    <source>
        <strain evidence="4 5">MP-1</strain>
    </source>
</reference>
<dbReference type="OrthoDB" id="9775208at2"/>
<dbReference type="KEGG" id="mmaa:FR932_21180"/>
<organism evidence="4 5">
    <name type="scientific">Moritella marina ATCC 15381</name>
    <dbReference type="NCBI Taxonomy" id="1202962"/>
    <lineage>
        <taxon>Bacteria</taxon>
        <taxon>Pseudomonadati</taxon>
        <taxon>Pseudomonadota</taxon>
        <taxon>Gammaproteobacteria</taxon>
        <taxon>Alteromonadales</taxon>
        <taxon>Moritellaceae</taxon>
        <taxon>Moritella</taxon>
    </lineage>
</organism>
<proteinExistence type="predicted"/>
<dbReference type="Gene3D" id="3.40.50.2000">
    <property type="entry name" value="Glycogen Phosphorylase B"/>
    <property type="match status" value="2"/>
</dbReference>
<protein>
    <submittedName>
        <fullName evidence="4">Glycosyltransferase</fullName>
    </submittedName>
</protein>
<dbReference type="SUPFAM" id="SSF53756">
    <property type="entry name" value="UDP-Glycosyltransferase/glycogen phosphorylase"/>
    <property type="match status" value="1"/>
</dbReference>
<dbReference type="PANTHER" id="PTHR12526">
    <property type="entry name" value="GLYCOSYLTRANSFERASE"/>
    <property type="match status" value="1"/>
</dbReference>
<dbReference type="CDD" id="cd03801">
    <property type="entry name" value="GT4_PimA-like"/>
    <property type="match status" value="1"/>
</dbReference>
<name>A0A5J6WPN5_MORMI</name>
<sequence>MFNIAFIHDHYFVEYENNTYTTGSLNKNVWKRYFNPNYHNKLYVFGRKNNNSNVEIHDSLLSNDYFTDFILFEKYNTPLKIIKNKKIIKLKIKNELINKNIQKIIVRLPSELGLLALQVAKELNINAAVEVVGCTWDGLWNHGSLKGKLYAPFMTYRVKKAISEASYAIYVTNYILQKKYPCDGITASASNVEITEINSNILSKRVNKIIDEKILIRIGLIGTLKTNVKGIDIAIKALSELDMNNVVLEVVGGGCQKRYLDLAISLNLEDKVIFHGTKSREEIFNWLDNIDIYIQPSFQEGLPRATIEAMSRALPIAASNAGGLPELINEKLIHNKYDFRKLSLDIKYLLDENNQINHSAENFETSKRYDKRNLDIVRQSFWSAFLNEK</sequence>
<dbReference type="Pfam" id="PF00534">
    <property type="entry name" value="Glycos_transf_1"/>
    <property type="match status" value="1"/>
</dbReference>
<keyword evidence="2 4" id="KW-0808">Transferase</keyword>
<dbReference type="InterPro" id="IPR001296">
    <property type="entry name" value="Glyco_trans_1"/>
</dbReference>
<dbReference type="AlphaFoldDB" id="A0A5J6WPN5"/>
<evidence type="ECO:0000313" key="5">
    <source>
        <dbReference type="Proteomes" id="UP000327424"/>
    </source>
</evidence>
<feature type="domain" description="Glycosyl transferase family 1" evidence="3">
    <location>
        <begin position="221"/>
        <end position="355"/>
    </location>
</feature>
<evidence type="ECO:0000313" key="4">
    <source>
        <dbReference type="EMBL" id="QFI40133.1"/>
    </source>
</evidence>
<keyword evidence="5" id="KW-1185">Reference proteome</keyword>
<gene>
    <name evidence="4" type="ORF">FR932_21180</name>
</gene>
<evidence type="ECO:0000256" key="2">
    <source>
        <dbReference type="ARBA" id="ARBA00022679"/>
    </source>
</evidence>
<keyword evidence="1" id="KW-0328">Glycosyltransferase</keyword>